<dbReference type="PANTHER" id="PTHR46481:SF10">
    <property type="entry name" value="ZINC FINGER BED DOMAIN-CONTAINING PROTEIN 39"/>
    <property type="match status" value="1"/>
</dbReference>
<feature type="non-terminal residue" evidence="7">
    <location>
        <position position="274"/>
    </location>
</feature>
<dbReference type="GO" id="GO:0008270">
    <property type="term" value="F:zinc ion binding"/>
    <property type="evidence" value="ECO:0007669"/>
    <property type="project" value="UniProtKB-KW"/>
</dbReference>
<protein>
    <submittedName>
        <fullName evidence="7">Uncharacterized protein</fullName>
    </submittedName>
</protein>
<dbReference type="EMBL" id="KZ857385">
    <property type="protein sequence ID" value="RDX54382.1"/>
    <property type="molecule type" value="Genomic_DNA"/>
</dbReference>
<dbReference type="GO" id="GO:0005634">
    <property type="term" value="C:nucleus"/>
    <property type="evidence" value="ECO:0007669"/>
    <property type="project" value="UniProtKB-SubCell"/>
</dbReference>
<keyword evidence="3" id="KW-0863">Zinc-finger</keyword>
<dbReference type="SUPFAM" id="SSF53098">
    <property type="entry name" value="Ribonuclease H-like"/>
    <property type="match status" value="1"/>
</dbReference>
<dbReference type="AlphaFoldDB" id="A0A371DPE9"/>
<dbReference type="InterPro" id="IPR052035">
    <property type="entry name" value="ZnF_BED_domain_contain"/>
</dbReference>
<keyword evidence="2" id="KW-0479">Metal-binding</keyword>
<evidence type="ECO:0000313" key="8">
    <source>
        <dbReference type="Proteomes" id="UP000256964"/>
    </source>
</evidence>
<feature type="region of interest" description="Disordered" evidence="6">
    <location>
        <begin position="1"/>
        <end position="57"/>
    </location>
</feature>
<organism evidence="7 8">
    <name type="scientific">Lentinus brumalis</name>
    <dbReference type="NCBI Taxonomy" id="2498619"/>
    <lineage>
        <taxon>Eukaryota</taxon>
        <taxon>Fungi</taxon>
        <taxon>Dikarya</taxon>
        <taxon>Basidiomycota</taxon>
        <taxon>Agaricomycotina</taxon>
        <taxon>Agaricomycetes</taxon>
        <taxon>Polyporales</taxon>
        <taxon>Polyporaceae</taxon>
        <taxon>Lentinus</taxon>
    </lineage>
</organism>
<gene>
    <name evidence="7" type="ORF">OH76DRAFT_1341398</name>
</gene>
<name>A0A371DPE9_9APHY</name>
<dbReference type="PANTHER" id="PTHR46481">
    <property type="entry name" value="ZINC FINGER BED DOMAIN-CONTAINING PROTEIN 4"/>
    <property type="match status" value="1"/>
</dbReference>
<evidence type="ECO:0000256" key="4">
    <source>
        <dbReference type="ARBA" id="ARBA00022833"/>
    </source>
</evidence>
<evidence type="ECO:0000313" key="7">
    <source>
        <dbReference type="EMBL" id="RDX54382.1"/>
    </source>
</evidence>
<dbReference type="Proteomes" id="UP000256964">
    <property type="component" value="Unassembled WGS sequence"/>
</dbReference>
<reference evidence="7 8" key="1">
    <citation type="journal article" date="2018" name="Biotechnol. Biofuels">
        <title>Integrative visual omics of the white-rot fungus Polyporus brumalis exposes the biotechnological potential of its oxidative enzymes for delignifying raw plant biomass.</title>
        <authorList>
            <person name="Miyauchi S."/>
            <person name="Rancon A."/>
            <person name="Drula E."/>
            <person name="Hage H."/>
            <person name="Chaduli D."/>
            <person name="Favel A."/>
            <person name="Grisel S."/>
            <person name="Henrissat B."/>
            <person name="Herpoel-Gimbert I."/>
            <person name="Ruiz-Duenas F.J."/>
            <person name="Chevret D."/>
            <person name="Hainaut M."/>
            <person name="Lin J."/>
            <person name="Wang M."/>
            <person name="Pangilinan J."/>
            <person name="Lipzen A."/>
            <person name="Lesage-Meessen L."/>
            <person name="Navarro D."/>
            <person name="Riley R."/>
            <person name="Grigoriev I.V."/>
            <person name="Zhou S."/>
            <person name="Raouche S."/>
            <person name="Rosso M.N."/>
        </authorList>
    </citation>
    <scope>NUCLEOTIDE SEQUENCE [LARGE SCALE GENOMIC DNA]</scope>
    <source>
        <strain evidence="7 8">BRFM 1820</strain>
    </source>
</reference>
<evidence type="ECO:0000256" key="1">
    <source>
        <dbReference type="ARBA" id="ARBA00004123"/>
    </source>
</evidence>
<evidence type="ECO:0000256" key="3">
    <source>
        <dbReference type="ARBA" id="ARBA00022771"/>
    </source>
</evidence>
<evidence type="ECO:0000256" key="2">
    <source>
        <dbReference type="ARBA" id="ARBA00022723"/>
    </source>
</evidence>
<proteinExistence type="predicted"/>
<sequence length="274" mass="31174">VTRGEDTDESSDEDDDERSANEDEDSFENGDEDERGDDEGEDEDADEYELDPDQAASDALTIDKLEAKARKSSNISENDLKFGRTTLSKLHSLTKRIHNSPTLTDDLAELCKKHDRKPLKVIKSVPTRWNSVAMESKRAIYLRAPLDSLVTLPRHNSTRGRGRKLKSLKLSQMQWQMLEQLAPILSHFLNATERMSVSKQPLLHNVILIINILEAMLKKAANDTNLHPLVRYGVTLGRDVLNKYYSKTDESIMYRCAIHEFPLPPRGPIQLTMF</sequence>
<keyword evidence="5" id="KW-0539">Nucleus</keyword>
<dbReference type="InterPro" id="IPR012337">
    <property type="entry name" value="RNaseH-like_sf"/>
</dbReference>
<evidence type="ECO:0000256" key="6">
    <source>
        <dbReference type="SAM" id="MobiDB-lite"/>
    </source>
</evidence>
<comment type="subcellular location">
    <subcellularLocation>
        <location evidence="1">Nucleus</location>
    </subcellularLocation>
</comment>
<evidence type="ECO:0000256" key="5">
    <source>
        <dbReference type="ARBA" id="ARBA00023242"/>
    </source>
</evidence>
<keyword evidence="8" id="KW-1185">Reference proteome</keyword>
<feature type="compositionally biased region" description="Acidic residues" evidence="6">
    <location>
        <begin position="1"/>
        <end position="52"/>
    </location>
</feature>
<dbReference type="OrthoDB" id="3359487at2759"/>
<keyword evidence="4" id="KW-0862">Zinc</keyword>
<accession>A0A371DPE9</accession>